<keyword evidence="4 8" id="KW-0805">Transcription regulation</keyword>
<dbReference type="eggNOG" id="KOG3471">
    <property type="taxonomic scope" value="Eukaryota"/>
</dbReference>
<dbReference type="InterPro" id="IPR040662">
    <property type="entry name" value="Tfb2_C"/>
</dbReference>
<keyword evidence="3 8" id="KW-0227">DNA damage</keyword>
<dbReference type="AlphaFoldDB" id="I0YPN8"/>
<dbReference type="Pfam" id="PF03849">
    <property type="entry name" value="Tfb2"/>
    <property type="match status" value="1"/>
</dbReference>
<evidence type="ECO:0000259" key="9">
    <source>
        <dbReference type="Pfam" id="PF18307"/>
    </source>
</evidence>
<evidence type="ECO:0000313" key="11">
    <source>
        <dbReference type="Proteomes" id="UP000007264"/>
    </source>
</evidence>
<evidence type="ECO:0000313" key="10">
    <source>
        <dbReference type="EMBL" id="EIE20357.1"/>
    </source>
</evidence>
<evidence type="ECO:0000256" key="3">
    <source>
        <dbReference type="ARBA" id="ARBA00022763"/>
    </source>
</evidence>
<gene>
    <name evidence="10" type="ORF">COCSUDRAFT_18513</name>
</gene>
<dbReference type="GO" id="GO:0005675">
    <property type="term" value="C:transcription factor TFIIH holo complex"/>
    <property type="evidence" value="ECO:0007669"/>
    <property type="project" value="TreeGrafter"/>
</dbReference>
<dbReference type="InterPro" id="IPR004598">
    <property type="entry name" value="TFIIH_p52/Tfb2"/>
</dbReference>
<dbReference type="PANTHER" id="PTHR13152">
    <property type="entry name" value="TFIIH, POLYPEPTIDE 4"/>
    <property type="match status" value="1"/>
</dbReference>
<dbReference type="Pfam" id="PF18307">
    <property type="entry name" value="Tfb2_C"/>
    <property type="match status" value="1"/>
</dbReference>
<dbReference type="RefSeq" id="XP_005644901.1">
    <property type="nucleotide sequence ID" value="XM_005644844.1"/>
</dbReference>
<dbReference type="KEGG" id="csl:COCSUDRAFT_18513"/>
<evidence type="ECO:0000256" key="6">
    <source>
        <dbReference type="ARBA" id="ARBA00023204"/>
    </source>
</evidence>
<keyword evidence="6 8" id="KW-0234">DNA repair</keyword>
<evidence type="ECO:0000256" key="1">
    <source>
        <dbReference type="ARBA" id="ARBA00004123"/>
    </source>
</evidence>
<keyword evidence="11" id="KW-1185">Reference proteome</keyword>
<name>I0YPN8_COCSC</name>
<dbReference type="STRING" id="574566.I0YPN8"/>
<accession>I0YPN8</accession>
<evidence type="ECO:0000256" key="2">
    <source>
        <dbReference type="ARBA" id="ARBA00007132"/>
    </source>
</evidence>
<dbReference type="OrthoDB" id="364513at2759"/>
<dbReference type="GO" id="GO:0001671">
    <property type="term" value="F:ATPase activator activity"/>
    <property type="evidence" value="ECO:0007669"/>
    <property type="project" value="InterPro"/>
</dbReference>
<dbReference type="EMBL" id="AGSI01000015">
    <property type="protein sequence ID" value="EIE20357.1"/>
    <property type="molecule type" value="Genomic_DNA"/>
</dbReference>
<comment type="caution">
    <text evidence="10">The sequence shown here is derived from an EMBL/GenBank/DDBJ whole genome shotgun (WGS) entry which is preliminary data.</text>
</comment>
<dbReference type="GO" id="GO:0000439">
    <property type="term" value="C:transcription factor TFIIH core complex"/>
    <property type="evidence" value="ECO:0007669"/>
    <property type="project" value="InterPro"/>
</dbReference>
<keyword evidence="7 8" id="KW-0539">Nucleus</keyword>
<keyword evidence="5 8" id="KW-0804">Transcription</keyword>
<proteinExistence type="inferred from homology"/>
<organism evidence="10 11">
    <name type="scientific">Coccomyxa subellipsoidea (strain C-169)</name>
    <name type="common">Green microalga</name>
    <dbReference type="NCBI Taxonomy" id="574566"/>
    <lineage>
        <taxon>Eukaryota</taxon>
        <taxon>Viridiplantae</taxon>
        <taxon>Chlorophyta</taxon>
        <taxon>core chlorophytes</taxon>
        <taxon>Trebouxiophyceae</taxon>
        <taxon>Trebouxiophyceae incertae sedis</taxon>
        <taxon>Coccomyxaceae</taxon>
        <taxon>Coccomyxa</taxon>
        <taxon>Coccomyxa subellipsoidea</taxon>
    </lineage>
</organism>
<dbReference type="NCBIfam" id="TIGR00625">
    <property type="entry name" value="tfb2"/>
    <property type="match status" value="1"/>
</dbReference>
<dbReference type="PANTHER" id="PTHR13152:SF0">
    <property type="entry name" value="GENERAL TRANSCRIPTION FACTOR IIH SUBUNIT 4"/>
    <property type="match status" value="1"/>
</dbReference>
<sequence>MDFISWLETLPADTVGKLYSSHWACQAVLRGLTSLAKQYVIRMLFLDVPVTKSVMDSWIAQSSKSKHATAINRLKGLQLLLPSNVASNGQQAAYQLHPVFREQLRWAVSTGGKVGIDEVPAGVLQQAPSREMLSSYAQQQWEVITVPLLNQLKCTCGLGSSFASLQTLMLYLVGSICAESRSIEEQGFQFLLSDTYSQLWRLLRAYIASGEERSGAPLGTILNFLLQLGFREVGSPFALSGLDDSQRHIAADMAQLGLLMPFTAKDGSVWLAPTRLALALAGGSSGQAQHDVTDGFVVVETNYRVYAYTSSLLQTALLRLFTRCECILPNLFVGVLTRESVTGALACGLSADQIVLYLRQHAHPHVASRTPVVPEVVADQVRLWQADTMRVRHNRAVLYDDFPSAQVFQLSAQKARTLGVWLWEDPKAGMGRLAVQEAGHDAMREYIKSIK</sequence>
<dbReference type="Gene3D" id="3.30.70.2610">
    <property type="match status" value="1"/>
</dbReference>
<comment type="subcellular location">
    <subcellularLocation>
        <location evidence="1 8">Nucleus</location>
    </subcellularLocation>
</comment>
<dbReference type="GO" id="GO:0006289">
    <property type="term" value="P:nucleotide-excision repair"/>
    <property type="evidence" value="ECO:0007669"/>
    <property type="project" value="InterPro"/>
</dbReference>
<comment type="function">
    <text evidence="8">Component of the general transcription and DNA repair factor IIH (TFIIH) core complex which is involved in general and transcription-coupled nucleotide excision repair (NER) of damaged DNA.</text>
</comment>
<evidence type="ECO:0000256" key="7">
    <source>
        <dbReference type="ARBA" id="ARBA00023242"/>
    </source>
</evidence>
<dbReference type="Proteomes" id="UP000007264">
    <property type="component" value="Unassembled WGS sequence"/>
</dbReference>
<evidence type="ECO:0000256" key="4">
    <source>
        <dbReference type="ARBA" id="ARBA00023015"/>
    </source>
</evidence>
<reference evidence="10 11" key="1">
    <citation type="journal article" date="2012" name="Genome Biol.">
        <title>The genome of the polar eukaryotic microalga coccomyxa subellipsoidea reveals traits of cold adaptation.</title>
        <authorList>
            <person name="Blanc G."/>
            <person name="Agarkova I."/>
            <person name="Grimwood J."/>
            <person name="Kuo A."/>
            <person name="Brueggeman A."/>
            <person name="Dunigan D."/>
            <person name="Gurnon J."/>
            <person name="Ladunga I."/>
            <person name="Lindquist E."/>
            <person name="Lucas S."/>
            <person name="Pangilinan J."/>
            <person name="Proschold T."/>
            <person name="Salamov A."/>
            <person name="Schmutz J."/>
            <person name="Weeks D."/>
            <person name="Yamada T."/>
            <person name="Claverie J.M."/>
            <person name="Grigoriev I."/>
            <person name="Van Etten J."/>
            <person name="Lomsadze A."/>
            <person name="Borodovsky M."/>
        </authorList>
    </citation>
    <scope>NUCLEOTIDE SEQUENCE [LARGE SCALE GENOMIC DNA]</scope>
    <source>
        <strain evidence="10 11">C-169</strain>
    </source>
</reference>
<dbReference type="GO" id="GO:0003690">
    <property type="term" value="F:double-stranded DNA binding"/>
    <property type="evidence" value="ECO:0007669"/>
    <property type="project" value="TreeGrafter"/>
</dbReference>
<evidence type="ECO:0000256" key="5">
    <source>
        <dbReference type="ARBA" id="ARBA00023163"/>
    </source>
</evidence>
<dbReference type="GeneID" id="17038333"/>
<protein>
    <recommendedName>
        <fullName evidence="8">RNA polymerase II transcription factor B subunit 2</fullName>
    </recommendedName>
</protein>
<comment type="similarity">
    <text evidence="2 8">Belongs to the TFB2 family.</text>
</comment>
<evidence type="ECO:0000256" key="8">
    <source>
        <dbReference type="RuleBase" id="RU364024"/>
    </source>
</evidence>
<feature type="domain" description="Transcription factor Tfb2 C-terminal" evidence="9">
    <location>
        <begin position="379"/>
        <end position="448"/>
    </location>
</feature>